<sequence>MVMAQSLYTSAIRDCKLVQGTPYTAVPPRSRLRRGPWPVKALPNLARQQAFADEYAPSILASKQDDGPLLVVIGELRDFAPECGGGRLWKIGRD</sequence>
<accession>A0A318YLU2</accession>
<evidence type="ECO:0000313" key="1">
    <source>
        <dbReference type="EMBL" id="PYH34757.1"/>
    </source>
</evidence>
<proteinExistence type="predicted"/>
<keyword evidence="2" id="KW-1185">Reference proteome</keyword>
<reference evidence="1" key="1">
    <citation type="submission" date="2016-12" db="EMBL/GenBank/DDBJ databases">
        <title>The genomes of Aspergillus section Nigri reveals drivers in fungal speciation.</title>
        <authorList>
            <consortium name="DOE Joint Genome Institute"/>
            <person name="Vesth T.C."/>
            <person name="Nybo J."/>
            <person name="Theobald S."/>
            <person name="Brandl J."/>
            <person name="Frisvad J.C."/>
            <person name="Nielsen K.F."/>
            <person name="Lyhne E.K."/>
            <person name="Kogle M.E."/>
            <person name="Kuo A."/>
            <person name="Riley R."/>
            <person name="Clum A."/>
            <person name="Nolan M."/>
            <person name="Lipzen A."/>
            <person name="Salamov A."/>
            <person name="Henrissat B."/>
            <person name="Wiebenga A."/>
            <person name="De Vries R.P."/>
            <person name="Grigoriev I.V."/>
            <person name="Mortensen U.H."/>
            <person name="Andersen M.R."/>
            <person name="Baker S.E."/>
        </authorList>
    </citation>
    <scope>NUCLEOTIDE SEQUENCE [LARGE SCALE GENOMIC DNA]</scope>
    <source>
        <strain evidence="1">CBS 115656</strain>
    </source>
</reference>
<evidence type="ECO:0000313" key="2">
    <source>
        <dbReference type="Proteomes" id="UP000247647"/>
    </source>
</evidence>
<dbReference type="AlphaFoldDB" id="A0A318YLU2"/>
<gene>
    <name evidence="1" type="ORF">BO87DRAFT_376106</name>
</gene>
<protein>
    <submittedName>
        <fullName evidence="1">Uncharacterized protein</fullName>
    </submittedName>
</protein>
<dbReference type="GeneID" id="37125666"/>
<dbReference type="RefSeq" id="XP_025480235.1">
    <property type="nucleotide sequence ID" value="XM_025623210.1"/>
</dbReference>
<name>A0A318YLU2_ASPNB</name>
<organism evidence="1 2">
    <name type="scientific">Aspergillus neoniger (strain CBS 115656)</name>
    <dbReference type="NCBI Taxonomy" id="1448310"/>
    <lineage>
        <taxon>Eukaryota</taxon>
        <taxon>Fungi</taxon>
        <taxon>Dikarya</taxon>
        <taxon>Ascomycota</taxon>
        <taxon>Pezizomycotina</taxon>
        <taxon>Eurotiomycetes</taxon>
        <taxon>Eurotiomycetidae</taxon>
        <taxon>Eurotiales</taxon>
        <taxon>Aspergillaceae</taxon>
        <taxon>Aspergillus</taxon>
        <taxon>Aspergillus subgen. Circumdati</taxon>
    </lineage>
</organism>
<dbReference type="EMBL" id="KZ821458">
    <property type="protein sequence ID" value="PYH34757.1"/>
    <property type="molecule type" value="Genomic_DNA"/>
</dbReference>
<dbReference type="Proteomes" id="UP000247647">
    <property type="component" value="Unassembled WGS sequence"/>
</dbReference>